<gene>
    <name evidence="2" type="ORF">GCM10010121_075070</name>
</gene>
<proteinExistence type="predicted"/>
<dbReference type="EMBL" id="BMQA01000044">
    <property type="protein sequence ID" value="GGJ53249.1"/>
    <property type="molecule type" value="Genomic_DNA"/>
</dbReference>
<reference evidence="2" key="1">
    <citation type="journal article" date="2014" name="Int. J. Syst. Evol. Microbiol.">
        <title>Complete genome sequence of Corynebacterium casei LMG S-19264T (=DSM 44701T), isolated from a smear-ripened cheese.</title>
        <authorList>
            <consortium name="US DOE Joint Genome Institute (JGI-PGF)"/>
            <person name="Walter F."/>
            <person name="Albersmeier A."/>
            <person name="Kalinowski J."/>
            <person name="Ruckert C."/>
        </authorList>
    </citation>
    <scope>NUCLEOTIDE SEQUENCE</scope>
    <source>
        <strain evidence="2">JCM 3086</strain>
    </source>
</reference>
<feature type="region of interest" description="Disordered" evidence="1">
    <location>
        <begin position="79"/>
        <end position="159"/>
    </location>
</feature>
<evidence type="ECO:0000313" key="3">
    <source>
        <dbReference type="Proteomes" id="UP000657574"/>
    </source>
</evidence>
<evidence type="ECO:0000256" key="1">
    <source>
        <dbReference type="SAM" id="MobiDB-lite"/>
    </source>
</evidence>
<dbReference type="Proteomes" id="UP000657574">
    <property type="component" value="Unassembled WGS sequence"/>
</dbReference>
<dbReference type="AlphaFoldDB" id="A0A917LCH2"/>
<sequence length="159" mass="17442">MHVYYMGESGVAGRRQGGAAYERMPTAAMRPFGTQGIDPIGKEQVAAAVPMAKRPLCAHFATKGDLVVDCLSHFEEAGPCSRRLPGLPGSENSTAASMSGRPRIEPVTVARVAARDPLRRHFKPRDGPRRRPVHESRRTRDRSGDRRDHPRIGTRPAVP</sequence>
<organism evidence="2 3">
    <name type="scientific">Streptomyces brasiliensis</name>
    <dbReference type="NCBI Taxonomy" id="1954"/>
    <lineage>
        <taxon>Bacteria</taxon>
        <taxon>Bacillati</taxon>
        <taxon>Actinomycetota</taxon>
        <taxon>Actinomycetes</taxon>
        <taxon>Kitasatosporales</taxon>
        <taxon>Streptomycetaceae</taxon>
        <taxon>Streptomyces</taxon>
    </lineage>
</organism>
<dbReference type="InterPro" id="IPR009057">
    <property type="entry name" value="Homeodomain-like_sf"/>
</dbReference>
<dbReference type="SUPFAM" id="SSF46689">
    <property type="entry name" value="Homeodomain-like"/>
    <property type="match status" value="1"/>
</dbReference>
<keyword evidence="3" id="KW-1185">Reference proteome</keyword>
<reference evidence="2" key="2">
    <citation type="submission" date="2020-09" db="EMBL/GenBank/DDBJ databases">
        <authorList>
            <person name="Sun Q."/>
            <person name="Ohkuma M."/>
        </authorList>
    </citation>
    <scope>NUCLEOTIDE SEQUENCE</scope>
    <source>
        <strain evidence="2">JCM 3086</strain>
    </source>
</reference>
<evidence type="ECO:0000313" key="2">
    <source>
        <dbReference type="EMBL" id="GGJ53249.1"/>
    </source>
</evidence>
<comment type="caution">
    <text evidence="2">The sequence shown here is derived from an EMBL/GenBank/DDBJ whole genome shotgun (WGS) entry which is preliminary data.</text>
</comment>
<dbReference type="Gene3D" id="1.10.357.10">
    <property type="entry name" value="Tetracycline Repressor, domain 2"/>
    <property type="match status" value="1"/>
</dbReference>
<name>A0A917LCH2_9ACTN</name>
<accession>A0A917LCH2</accession>
<protein>
    <submittedName>
        <fullName evidence="2">Uncharacterized protein</fullName>
    </submittedName>
</protein>
<feature type="compositionally biased region" description="Basic and acidic residues" evidence="1">
    <location>
        <begin position="113"/>
        <end position="151"/>
    </location>
</feature>